<feature type="chain" id="PRO_5024426528" evidence="2">
    <location>
        <begin position="21"/>
        <end position="438"/>
    </location>
</feature>
<protein>
    <submittedName>
        <fullName evidence="5">Alpha/beta fold hydrolase</fullName>
    </submittedName>
</protein>
<evidence type="ECO:0000313" key="6">
    <source>
        <dbReference type="Proteomes" id="UP000308508"/>
    </source>
</evidence>
<sequence length="438" mass="46183">MLSLLLASSLALSAGTSAQSADPAALARQALDRLDAGDYAQVEALFGAQMAAAVPADKLKAVWESLPAQVGKATGRGEAAVSAQGDATRVKVPLHYEKAELVATFTIDAEGKIAGFVVQPAQSAAPAPAVAADASYVERELTVGDGERALPATLALPKDDGQAPAKLVPAIVLVHGSGPHDRDETIGPNKPFLDIARGLAAQGIAVLRYDKRTKARPQDFTGGQFGVDEETTFDAVLAVDALRKIEGIDPERLFVLGHSQGGMMAPRIAAMSGHVAGLVLLAAPARPLLDILIEQNRRLAVLDDGNTSDAERDAINALIRQVQTTRAAATDVATKGPMGLPVGYWRSIDGVDAVAEAQQVKLPMLVLQGARDIQVVDADWQHWKSAFDRDPKVTFKLYGKLNHLGIAGEGEGSLAEYQQPGHVDSQLIIDVARWLQAH</sequence>
<feature type="domain" description="DUF3887" evidence="4">
    <location>
        <begin position="28"/>
        <end position="116"/>
    </location>
</feature>
<dbReference type="Pfam" id="PF13026">
    <property type="entry name" value="DUF3887"/>
    <property type="match status" value="1"/>
</dbReference>
<dbReference type="PROSITE" id="PS00708">
    <property type="entry name" value="PRO_ENDOPEP_SER"/>
    <property type="match status" value="1"/>
</dbReference>
<evidence type="ECO:0000256" key="2">
    <source>
        <dbReference type="SAM" id="SignalP"/>
    </source>
</evidence>
<dbReference type="Gene3D" id="3.10.450.590">
    <property type="match status" value="1"/>
</dbReference>
<dbReference type="Pfam" id="PF12146">
    <property type="entry name" value="Hydrolase_4"/>
    <property type="match status" value="1"/>
</dbReference>
<dbReference type="InterPro" id="IPR022742">
    <property type="entry name" value="Hydrolase_4"/>
</dbReference>
<dbReference type="InterPro" id="IPR029058">
    <property type="entry name" value="AB_hydrolase_fold"/>
</dbReference>
<accession>A0A5R9PG46</accession>
<dbReference type="PANTHER" id="PTHR43265">
    <property type="entry name" value="ESTERASE ESTD"/>
    <property type="match status" value="1"/>
</dbReference>
<evidence type="ECO:0000259" key="3">
    <source>
        <dbReference type="Pfam" id="PF12146"/>
    </source>
</evidence>
<proteinExistence type="predicted"/>
<gene>
    <name evidence="5" type="ORF">E5S66_08595</name>
</gene>
<feature type="domain" description="Serine aminopeptidase S33" evidence="3">
    <location>
        <begin position="191"/>
        <end position="403"/>
    </location>
</feature>
<feature type="signal peptide" evidence="2">
    <location>
        <begin position="1"/>
        <end position="20"/>
    </location>
</feature>
<dbReference type="InterPro" id="IPR053145">
    <property type="entry name" value="AB_hydrolase_Est10"/>
</dbReference>
<dbReference type="EMBL" id="SROY01000003">
    <property type="protein sequence ID" value="TLX21580.1"/>
    <property type="molecule type" value="Genomic_DNA"/>
</dbReference>
<dbReference type="STRING" id="1123377.GCA_000423885_01338"/>
<dbReference type="Gene3D" id="3.40.50.1820">
    <property type="entry name" value="alpha/beta hydrolase"/>
    <property type="match status" value="1"/>
</dbReference>
<keyword evidence="2" id="KW-0732">Signal</keyword>
<evidence type="ECO:0000313" key="5">
    <source>
        <dbReference type="EMBL" id="TLX21580.1"/>
    </source>
</evidence>
<evidence type="ECO:0000256" key="1">
    <source>
        <dbReference type="ARBA" id="ARBA00022801"/>
    </source>
</evidence>
<dbReference type="Proteomes" id="UP000308508">
    <property type="component" value="Unassembled WGS sequence"/>
</dbReference>
<dbReference type="GO" id="GO:0004252">
    <property type="term" value="F:serine-type endopeptidase activity"/>
    <property type="evidence" value="ECO:0007669"/>
    <property type="project" value="InterPro"/>
</dbReference>
<dbReference type="PANTHER" id="PTHR43265:SF1">
    <property type="entry name" value="ESTERASE ESTD"/>
    <property type="match status" value="1"/>
</dbReference>
<dbReference type="GO" id="GO:0052689">
    <property type="term" value="F:carboxylic ester hydrolase activity"/>
    <property type="evidence" value="ECO:0007669"/>
    <property type="project" value="TreeGrafter"/>
</dbReference>
<organism evidence="5 6">
    <name type="scientific">Thermomonas fusca</name>
    <dbReference type="NCBI Taxonomy" id="215690"/>
    <lineage>
        <taxon>Bacteria</taxon>
        <taxon>Pseudomonadati</taxon>
        <taxon>Pseudomonadota</taxon>
        <taxon>Gammaproteobacteria</taxon>
        <taxon>Lysobacterales</taxon>
        <taxon>Lysobacteraceae</taxon>
        <taxon>Thermomonas</taxon>
    </lineage>
</organism>
<dbReference type="RefSeq" id="WP_138348854.1">
    <property type="nucleotide sequence ID" value="NZ_SROY01000003.1"/>
</dbReference>
<dbReference type="SUPFAM" id="SSF53474">
    <property type="entry name" value="alpha/beta-Hydrolases"/>
    <property type="match status" value="1"/>
</dbReference>
<keyword evidence="6" id="KW-1185">Reference proteome</keyword>
<dbReference type="AlphaFoldDB" id="A0A5R9PG46"/>
<dbReference type="InterPro" id="IPR002471">
    <property type="entry name" value="Pept_S9_AS"/>
</dbReference>
<reference evidence="5 6" key="1">
    <citation type="submission" date="2019-04" db="EMBL/GenBank/DDBJ databases">
        <authorList>
            <person name="Grouzdev D.S."/>
            <person name="Nazina T.N."/>
        </authorList>
    </citation>
    <scope>NUCLEOTIDE SEQUENCE [LARGE SCALE GENOMIC DNA]</scope>
    <source>
        <strain evidence="5 6">SHC 3-19</strain>
    </source>
</reference>
<name>A0A5R9PG46_9GAMM</name>
<dbReference type="GO" id="GO:0006508">
    <property type="term" value="P:proteolysis"/>
    <property type="evidence" value="ECO:0007669"/>
    <property type="project" value="InterPro"/>
</dbReference>
<keyword evidence="1 5" id="KW-0378">Hydrolase</keyword>
<comment type="caution">
    <text evidence="5">The sequence shown here is derived from an EMBL/GenBank/DDBJ whole genome shotgun (WGS) entry which is preliminary data.</text>
</comment>
<evidence type="ECO:0000259" key="4">
    <source>
        <dbReference type="Pfam" id="PF13026"/>
    </source>
</evidence>
<dbReference type="InterPro" id="IPR024981">
    <property type="entry name" value="DUF3887"/>
</dbReference>